<feature type="region of interest" description="Disordered" evidence="4">
    <location>
        <begin position="1"/>
        <end position="24"/>
    </location>
</feature>
<evidence type="ECO:0000256" key="1">
    <source>
        <dbReference type="ARBA" id="ARBA00022763"/>
    </source>
</evidence>
<evidence type="ECO:0000256" key="4">
    <source>
        <dbReference type="SAM" id="MobiDB-lite"/>
    </source>
</evidence>
<protein>
    <submittedName>
        <fullName evidence="6">PD-(D/E)XK nuclease family protein</fullName>
    </submittedName>
</protein>
<evidence type="ECO:0000313" key="7">
    <source>
        <dbReference type="Proteomes" id="UP000308760"/>
    </source>
</evidence>
<dbReference type="Proteomes" id="UP000308760">
    <property type="component" value="Unassembled WGS sequence"/>
</dbReference>
<organism evidence="6 7">
    <name type="scientific">Glycomyces buryatensis</name>
    <dbReference type="NCBI Taxonomy" id="2570927"/>
    <lineage>
        <taxon>Bacteria</taxon>
        <taxon>Bacillati</taxon>
        <taxon>Actinomycetota</taxon>
        <taxon>Actinomycetes</taxon>
        <taxon>Glycomycetales</taxon>
        <taxon>Glycomycetaceae</taxon>
        <taxon>Glycomyces</taxon>
    </lineage>
</organism>
<dbReference type="Gene3D" id="3.90.320.10">
    <property type="match status" value="1"/>
</dbReference>
<evidence type="ECO:0000313" key="6">
    <source>
        <dbReference type="EMBL" id="THV39600.1"/>
    </source>
</evidence>
<comment type="caution">
    <text evidence="6">The sequence shown here is derived from an EMBL/GenBank/DDBJ whole genome shotgun (WGS) entry which is preliminary data.</text>
</comment>
<dbReference type="OrthoDB" id="5144576at2"/>
<keyword evidence="2" id="KW-0347">Helicase</keyword>
<reference evidence="7" key="1">
    <citation type="submission" date="2019-04" db="EMBL/GenBank/DDBJ databases">
        <title>Nocardioides xinjiangensis sp. nov.</title>
        <authorList>
            <person name="Liu S."/>
        </authorList>
    </citation>
    <scope>NUCLEOTIDE SEQUENCE [LARGE SCALE GENOMIC DNA]</scope>
    <source>
        <strain evidence="7">18</strain>
    </source>
</reference>
<accession>A0A4S8Q664</accession>
<sequence>MTMIDPPPKTLTAPTRTTGEHRSYSQLSAYERCPYAYYLTRMRDDIEERPDAWRPHGTALHAAAEFWERSGRTASRTAVEEKFTEVYKAEINAELERVPNLDYWAWSGGIKAEDDIPRRLALGLAQVGYYIDYYGLNPDQQPWTTPEGEPAIEHRLEVDLGGVRVVAIVDMILSHPKHGIIVRDNKISNPPAGSHQLCVYAVVTNEVYGTAIDLGDYWVGKKGKPGRIRHLAGRSGEQCTPDYLGNQFAKLDANIKAGNFPPNPSGTTCRSCSVNAHCPFRAI</sequence>
<keyword evidence="2" id="KW-0378">Hydrolase</keyword>
<keyword evidence="7" id="KW-1185">Reference proteome</keyword>
<dbReference type="EMBL" id="STGY01000065">
    <property type="protein sequence ID" value="THV39600.1"/>
    <property type="molecule type" value="Genomic_DNA"/>
</dbReference>
<reference evidence="6 7" key="2">
    <citation type="submission" date="2019-05" db="EMBL/GenBank/DDBJ databases">
        <title>Glycomyces buryatensis sp. nov.</title>
        <authorList>
            <person name="Nikitina E."/>
        </authorList>
    </citation>
    <scope>NUCLEOTIDE SEQUENCE [LARGE SCALE GENOMIC DNA]</scope>
    <source>
        <strain evidence="6 7">18</strain>
    </source>
</reference>
<dbReference type="Pfam" id="PF12705">
    <property type="entry name" value="PDDEXK_1"/>
    <property type="match status" value="1"/>
</dbReference>
<dbReference type="InterPro" id="IPR038726">
    <property type="entry name" value="PDDEXK_AddAB-type"/>
</dbReference>
<dbReference type="AlphaFoldDB" id="A0A4S8Q664"/>
<keyword evidence="1" id="KW-0227">DNA damage</keyword>
<keyword evidence="3" id="KW-0234">DNA repair</keyword>
<evidence type="ECO:0000256" key="2">
    <source>
        <dbReference type="ARBA" id="ARBA00022806"/>
    </source>
</evidence>
<gene>
    <name evidence="6" type="ORF">FAB82_17165</name>
</gene>
<name>A0A4S8Q664_9ACTN</name>
<dbReference type="RefSeq" id="WP_136535767.1">
    <property type="nucleotide sequence ID" value="NZ_STGY01000065.1"/>
</dbReference>
<dbReference type="InterPro" id="IPR011604">
    <property type="entry name" value="PDDEXK-like_dom_sf"/>
</dbReference>
<dbReference type="GO" id="GO:0004386">
    <property type="term" value="F:helicase activity"/>
    <property type="evidence" value="ECO:0007669"/>
    <property type="project" value="UniProtKB-KW"/>
</dbReference>
<feature type="domain" description="PD-(D/E)XK endonuclease-like" evidence="5">
    <location>
        <begin position="23"/>
        <end position="279"/>
    </location>
</feature>
<evidence type="ECO:0000256" key="3">
    <source>
        <dbReference type="ARBA" id="ARBA00023204"/>
    </source>
</evidence>
<dbReference type="GO" id="GO:0006281">
    <property type="term" value="P:DNA repair"/>
    <property type="evidence" value="ECO:0007669"/>
    <property type="project" value="UniProtKB-KW"/>
</dbReference>
<evidence type="ECO:0000259" key="5">
    <source>
        <dbReference type="Pfam" id="PF12705"/>
    </source>
</evidence>
<keyword evidence="2" id="KW-0067">ATP-binding</keyword>
<proteinExistence type="predicted"/>
<keyword evidence="2" id="KW-0547">Nucleotide-binding</keyword>